<dbReference type="EMBL" id="FTOT01000002">
    <property type="protein sequence ID" value="SIS83181.1"/>
    <property type="molecule type" value="Genomic_DNA"/>
</dbReference>
<dbReference type="SUPFAM" id="SSF55846">
    <property type="entry name" value="N-acetylmuramoyl-L-alanine amidase-like"/>
    <property type="match status" value="1"/>
</dbReference>
<reference evidence="1 2" key="1">
    <citation type="submission" date="2017-01" db="EMBL/GenBank/DDBJ databases">
        <authorList>
            <person name="Mah S.A."/>
            <person name="Swanson W.J."/>
            <person name="Moy G.W."/>
            <person name="Vacquier V.D."/>
        </authorList>
    </citation>
    <scope>NUCLEOTIDE SEQUENCE [LARGE SCALE GENOMIC DNA]</scope>
    <source>
        <strain evidence="1 2">DSM 26375</strain>
    </source>
</reference>
<dbReference type="Gene3D" id="3.40.80.10">
    <property type="entry name" value="Peptidoglycan recognition protein-like"/>
    <property type="match status" value="1"/>
</dbReference>
<keyword evidence="2" id="KW-1185">Reference proteome</keyword>
<accession>A0A1N7MB33</accession>
<dbReference type="Proteomes" id="UP000186141">
    <property type="component" value="Unassembled WGS sequence"/>
</dbReference>
<proteinExistence type="predicted"/>
<dbReference type="AlphaFoldDB" id="A0A1N7MB33"/>
<dbReference type="GO" id="GO:0008745">
    <property type="term" value="F:N-acetylmuramoyl-L-alanine amidase activity"/>
    <property type="evidence" value="ECO:0007669"/>
    <property type="project" value="InterPro"/>
</dbReference>
<dbReference type="GO" id="GO:0009253">
    <property type="term" value="P:peptidoglycan catabolic process"/>
    <property type="evidence" value="ECO:0007669"/>
    <property type="project" value="InterPro"/>
</dbReference>
<name>A0A1N7MB33_9RHOB</name>
<dbReference type="InterPro" id="IPR036505">
    <property type="entry name" value="Amidase/PGRP_sf"/>
</dbReference>
<gene>
    <name evidence="1" type="ORF">SAMN05421774_102549</name>
</gene>
<organism evidence="1 2">
    <name type="scientific">Gemmobacter megaterium</name>
    <dbReference type="NCBI Taxonomy" id="1086013"/>
    <lineage>
        <taxon>Bacteria</taxon>
        <taxon>Pseudomonadati</taxon>
        <taxon>Pseudomonadota</taxon>
        <taxon>Alphaproteobacteria</taxon>
        <taxon>Rhodobacterales</taxon>
        <taxon>Paracoccaceae</taxon>
        <taxon>Gemmobacter</taxon>
    </lineage>
</organism>
<dbReference type="STRING" id="1086013.SAMN05421774_102549"/>
<protein>
    <submittedName>
        <fullName evidence="1">N-acetylmuramoyl-L-alanine amidase</fullName>
    </submittedName>
</protein>
<sequence length="226" mass="24262">MYMSRVSVRQFSLPAAQRPLSAPVAVEAYPGIRSVWKQSTLRQAGDPVFGVEALVVHCARSTGTDQALALMQAGRASWHWIIPAEGEDQHGRFLWAAAPEGRAARHLPARLAHPALAGGKPRLNHVTLSVLVAASPQAPDVAPSGWQTLALAQLIRHLWARYPALGQVICRSEIDPACPASLLDWGRVRHLVVGVPPADLPVLVARATPLVLLDSPAPPEATLRTM</sequence>
<evidence type="ECO:0000313" key="1">
    <source>
        <dbReference type="EMBL" id="SIS83181.1"/>
    </source>
</evidence>
<evidence type="ECO:0000313" key="2">
    <source>
        <dbReference type="Proteomes" id="UP000186141"/>
    </source>
</evidence>